<evidence type="ECO:0000256" key="4">
    <source>
        <dbReference type="ARBA" id="ARBA00022741"/>
    </source>
</evidence>
<dbReference type="PANTHER" id="PTHR43493">
    <property type="entry name" value="DNA GYRASE/TOPOISOMERASE SUBUNIT A"/>
    <property type="match status" value="1"/>
</dbReference>
<evidence type="ECO:0000313" key="14">
    <source>
        <dbReference type="EMBL" id="CDQ37846.1"/>
    </source>
</evidence>
<comment type="subcellular location">
    <subcellularLocation>
        <location evidence="9">Cytoplasm</location>
    </subcellularLocation>
</comment>
<comment type="subunit">
    <text evidence="9">Heterotetramer, composed of two GyrA and two GyrB chains. In the heterotetramer, GyrA contains the active site tyrosine that forms a transient covalent intermediate with DNA, while GyrB binds cofactors and catalyzes ATP hydrolysis.</text>
</comment>
<accession>A0A024Q7D7</accession>
<dbReference type="STRING" id="1462526.BN990_00111"/>
<dbReference type="InterPro" id="IPR013758">
    <property type="entry name" value="Topo_IIA_A/C_ab"/>
</dbReference>
<dbReference type="SUPFAM" id="SSF56719">
    <property type="entry name" value="Type II DNA topoisomerase"/>
    <property type="match status" value="1"/>
</dbReference>
<dbReference type="GO" id="GO:0005737">
    <property type="term" value="C:cytoplasm"/>
    <property type="evidence" value="ECO:0007669"/>
    <property type="project" value="UniProtKB-SubCell"/>
</dbReference>
<proteinExistence type="inferred from homology"/>
<dbReference type="GO" id="GO:0006261">
    <property type="term" value="P:DNA-templated DNA replication"/>
    <property type="evidence" value="ECO:0007669"/>
    <property type="project" value="UniProtKB-UniRule"/>
</dbReference>
<dbReference type="FunFam" id="2.120.10.90:FF:000004">
    <property type="entry name" value="DNA gyrase subunit A"/>
    <property type="match status" value="1"/>
</dbReference>
<evidence type="ECO:0000259" key="13">
    <source>
        <dbReference type="PROSITE" id="PS52040"/>
    </source>
</evidence>
<comment type="miscellaneous">
    <text evidence="9">Few gyrases are as efficient as E.coli at forming negative supercoils. Not all organisms have 2 type II topoisomerases; in organisms with a single type II topoisomerase this enzyme also has to decatenate newly replicated chromosomes.</text>
</comment>
<evidence type="ECO:0000313" key="15">
    <source>
        <dbReference type="Proteomes" id="UP000028875"/>
    </source>
</evidence>
<feature type="domain" description="Topo IIA-type catalytic" evidence="13">
    <location>
        <begin position="35"/>
        <end position="501"/>
    </location>
</feature>
<dbReference type="InterPro" id="IPR035516">
    <property type="entry name" value="Gyrase/topoIV_suA_C"/>
</dbReference>
<evidence type="ECO:0000256" key="6">
    <source>
        <dbReference type="ARBA" id="ARBA00023029"/>
    </source>
</evidence>
<gene>
    <name evidence="9 14" type="primary">gyrA</name>
    <name evidence="14" type="ORF">BN990_00111</name>
</gene>
<dbReference type="GO" id="GO:0005694">
    <property type="term" value="C:chromosome"/>
    <property type="evidence" value="ECO:0007669"/>
    <property type="project" value="InterPro"/>
</dbReference>
<dbReference type="InterPro" id="IPR002205">
    <property type="entry name" value="Topo_IIA_dom_A"/>
</dbReference>
<dbReference type="InterPro" id="IPR013757">
    <property type="entry name" value="Topo_IIA_A_a_sf"/>
</dbReference>
<keyword evidence="8 9" id="KW-0413">Isomerase</keyword>
<evidence type="ECO:0000256" key="8">
    <source>
        <dbReference type="ARBA" id="ARBA00023235"/>
    </source>
</evidence>
<dbReference type="EMBL" id="CCDP010000001">
    <property type="protein sequence ID" value="CDQ37846.1"/>
    <property type="molecule type" value="Genomic_DNA"/>
</dbReference>
<evidence type="ECO:0000256" key="7">
    <source>
        <dbReference type="ARBA" id="ARBA00023125"/>
    </source>
</evidence>
<feature type="region of interest" description="Disordered" evidence="12">
    <location>
        <begin position="804"/>
        <end position="839"/>
    </location>
</feature>
<dbReference type="Gene3D" id="3.90.199.10">
    <property type="entry name" value="Topoisomerase II, domain 5"/>
    <property type="match status" value="1"/>
</dbReference>
<dbReference type="PANTHER" id="PTHR43493:SF5">
    <property type="entry name" value="DNA GYRASE SUBUNIT A, CHLOROPLASTIC_MITOCHONDRIAL"/>
    <property type="match status" value="1"/>
</dbReference>
<dbReference type="RefSeq" id="WP_021290281.1">
    <property type="nucleotide sequence ID" value="NZ_BNER01000001.1"/>
</dbReference>
<keyword evidence="6 9" id="KW-0799">Topoisomerase</keyword>
<comment type="caution">
    <text evidence="14">The sequence shown here is derived from an EMBL/GenBank/DDBJ whole genome shotgun (WGS) entry which is preliminary data.</text>
</comment>
<keyword evidence="7 9" id="KW-0238">DNA-binding</keyword>
<dbReference type="FunFam" id="3.30.1360.40:FF:000002">
    <property type="entry name" value="DNA gyrase subunit A"/>
    <property type="match status" value="1"/>
</dbReference>
<comment type="function">
    <text evidence="9">A type II topoisomerase that negatively supercoils closed circular double-stranded (ds) DNA in an ATP-dependent manner to modulate DNA topology and maintain chromosomes in an underwound state. Negative supercoiling favors strand separation, and DNA replication, transcription, recombination and repair, all of which involve strand separation. Also able to catalyze the interconversion of other topological isomers of dsDNA rings, including catenanes and knotted rings. Type II topoisomerases break and join 2 DNA strands simultaneously in an ATP-dependent manner.</text>
</comment>
<dbReference type="Gene3D" id="1.10.268.10">
    <property type="entry name" value="Topoisomerase, domain 3"/>
    <property type="match status" value="1"/>
</dbReference>
<dbReference type="FunFam" id="1.10.268.10:FF:000001">
    <property type="entry name" value="DNA gyrase subunit A"/>
    <property type="match status" value="1"/>
</dbReference>
<evidence type="ECO:0000256" key="1">
    <source>
        <dbReference type="ARBA" id="ARBA00000185"/>
    </source>
</evidence>
<dbReference type="Gene3D" id="2.120.10.90">
    <property type="entry name" value="DNA gyrase/topoisomerase IV, subunit A, C-terminal"/>
    <property type="match status" value="1"/>
</dbReference>
<evidence type="ECO:0000256" key="3">
    <source>
        <dbReference type="ARBA" id="ARBA00022490"/>
    </source>
</evidence>
<dbReference type="NCBIfam" id="NF004043">
    <property type="entry name" value="PRK05560.1"/>
    <property type="match status" value="1"/>
</dbReference>
<feature type="active site" description="O-(5'-phospho-DNA)-tyrosine intermediate" evidence="9 10">
    <location>
        <position position="123"/>
    </location>
</feature>
<keyword evidence="4 9" id="KW-0547">Nucleotide-binding</keyword>
<dbReference type="PROSITE" id="PS52040">
    <property type="entry name" value="TOPO_IIA"/>
    <property type="match status" value="1"/>
</dbReference>
<organism evidence="14 15">
    <name type="scientific">Virgibacillus massiliensis</name>
    <dbReference type="NCBI Taxonomy" id="1462526"/>
    <lineage>
        <taxon>Bacteria</taxon>
        <taxon>Bacillati</taxon>
        <taxon>Bacillota</taxon>
        <taxon>Bacilli</taxon>
        <taxon>Bacillales</taxon>
        <taxon>Bacillaceae</taxon>
        <taxon>Virgibacillus</taxon>
    </lineage>
</organism>
<dbReference type="Gene3D" id="3.30.1360.40">
    <property type="match status" value="1"/>
</dbReference>
<keyword evidence="11" id="KW-0175">Coiled coil</keyword>
<dbReference type="NCBIfam" id="TIGR01063">
    <property type="entry name" value="gyrA"/>
    <property type="match status" value="1"/>
</dbReference>
<dbReference type="InterPro" id="IPR006691">
    <property type="entry name" value="GyrA/parC_rep"/>
</dbReference>
<dbReference type="InterPro" id="IPR005743">
    <property type="entry name" value="GyrA"/>
</dbReference>
<evidence type="ECO:0000256" key="2">
    <source>
        <dbReference type="ARBA" id="ARBA00008263"/>
    </source>
</evidence>
<comment type="similarity">
    <text evidence="2 9">Belongs to the type II topoisomerase GyrA/ParC subunit family.</text>
</comment>
<evidence type="ECO:0000256" key="12">
    <source>
        <dbReference type="SAM" id="MobiDB-lite"/>
    </source>
</evidence>
<dbReference type="NCBIfam" id="NF004044">
    <property type="entry name" value="PRK05561.1"/>
    <property type="match status" value="1"/>
</dbReference>
<dbReference type="SUPFAM" id="SSF101904">
    <property type="entry name" value="GyrA/ParC C-terminal domain-like"/>
    <property type="match status" value="1"/>
</dbReference>
<feature type="compositionally biased region" description="Acidic residues" evidence="12">
    <location>
        <begin position="809"/>
        <end position="839"/>
    </location>
</feature>
<evidence type="ECO:0000256" key="10">
    <source>
        <dbReference type="PROSITE-ProRule" id="PRU01384"/>
    </source>
</evidence>
<dbReference type="GO" id="GO:0009330">
    <property type="term" value="C:DNA topoisomerase type II (double strand cut, ATP-hydrolyzing) complex"/>
    <property type="evidence" value="ECO:0007669"/>
    <property type="project" value="TreeGrafter"/>
</dbReference>
<dbReference type="GO" id="GO:0003677">
    <property type="term" value="F:DNA binding"/>
    <property type="evidence" value="ECO:0007669"/>
    <property type="project" value="UniProtKB-UniRule"/>
</dbReference>
<dbReference type="OrthoDB" id="9806486at2"/>
<dbReference type="AlphaFoldDB" id="A0A024Q7D7"/>
<keyword evidence="3 9" id="KW-0963">Cytoplasm</keyword>
<keyword evidence="5 9" id="KW-0067">ATP-binding</keyword>
<protein>
    <recommendedName>
        <fullName evidence="9">DNA gyrase subunit A</fullName>
        <ecNumber evidence="9">5.6.2.2</ecNumber>
    </recommendedName>
</protein>
<dbReference type="GO" id="GO:0034335">
    <property type="term" value="F:DNA negative supercoiling activity"/>
    <property type="evidence" value="ECO:0007669"/>
    <property type="project" value="UniProtKB-ARBA"/>
</dbReference>
<reference evidence="14 15" key="1">
    <citation type="submission" date="2014-03" db="EMBL/GenBank/DDBJ databases">
        <authorList>
            <person name="Urmite Genomes U."/>
        </authorList>
    </citation>
    <scope>NUCLEOTIDE SEQUENCE [LARGE SCALE GENOMIC DNA]</scope>
    <source>
        <strain evidence="14 15">Vm-5</strain>
    </source>
</reference>
<dbReference type="EC" id="5.6.2.2" evidence="9"/>
<dbReference type="FunFam" id="3.90.199.10:FF:000001">
    <property type="entry name" value="DNA gyrase subunit A"/>
    <property type="match status" value="1"/>
</dbReference>
<feature type="short sequence motif" description="GyrA-box" evidence="9">
    <location>
        <begin position="528"/>
        <end position="534"/>
    </location>
</feature>
<dbReference type="InterPro" id="IPR050220">
    <property type="entry name" value="Type_II_DNA_Topoisomerases"/>
</dbReference>
<dbReference type="Proteomes" id="UP000028875">
    <property type="component" value="Unassembled WGS sequence"/>
</dbReference>
<dbReference type="CDD" id="cd00187">
    <property type="entry name" value="TOP4c"/>
    <property type="match status" value="1"/>
</dbReference>
<evidence type="ECO:0000256" key="5">
    <source>
        <dbReference type="ARBA" id="ARBA00022840"/>
    </source>
</evidence>
<dbReference type="GO" id="GO:0006265">
    <property type="term" value="P:DNA topological change"/>
    <property type="evidence" value="ECO:0007669"/>
    <property type="project" value="UniProtKB-UniRule"/>
</dbReference>
<sequence>MADQQRPNVQEINLGQEMRTSFLDYAMSVIVSRALPDARDGMKPVHRRILYAMNDLGMHADKAYKKSARIVGEVIGKYHPHGDSAVYEAMVRMAQDFSYRNMLVDGHGNFGSVDGDSAAAMRYTEARMSKISMELLRDINKDTIDYTDNYDGTEREPIVFPARFPNLLVNGASGIAVGMATNIPPHNLGETIDAVLALSKDPEITIDELMEDYIHGPDFPTAGQILGRSGIRKAYETGKGSITIRAKVHIEEKSNGKSTIIATELPYQVNKAKLIEKIAELVRDKRIDGITDLRDESDRNGLRVVIELRRDVNANVVLNNLYKHTALQTTFGINTLALVDGQPKVLSIKQCLIHYLEHQKVIIKRRTAFELRKAEARAHILEGLRIALDHLDEVIELIRASKTADVARTELMERFSLSEKQAQAILDMRLQRLTGLEREKIENEYNDLKKLIAELKAILADEEKVLEIIREELTEIKERYNDDRRTEIVIGGSDFFEDEDLIPQENIVITLTHQGYIKRLPSSTYRTQKRGGRGIQGMGTNEDDFVEHLVSTSTHDTVLFFTNKGKVYKAKGYEVPEFNRTAKGIPIINLLQIEKGEWVNAVISVKDYREDHFLFFTTKYGISKRTSLAQFANIRKGGLIAVGLREEDELISVRLTDGTKDMMIATKNGYLIRFPEDQIRSMGRTAAGVKGISLREDDEVVSMEIVQKDAKILHVTSKGYGKQTPESEYRVTNRGGKGIFTCNLTDKTGHVTAVKAVSGEEDLMVITVDGVLIRIPVVDISETGRNTMGVRLIRLRDDEAVATVTRIDNDEESEEVEATDMETQESTTEEQDTTENPEQ</sequence>
<dbReference type="HAMAP" id="MF_01897">
    <property type="entry name" value="GyrA"/>
    <property type="match status" value="1"/>
</dbReference>
<evidence type="ECO:0000256" key="11">
    <source>
        <dbReference type="SAM" id="Coils"/>
    </source>
</evidence>
<dbReference type="Pfam" id="PF03989">
    <property type="entry name" value="DNA_gyraseA_C"/>
    <property type="match status" value="6"/>
</dbReference>
<keyword evidence="15" id="KW-1185">Reference proteome</keyword>
<dbReference type="Pfam" id="PF00521">
    <property type="entry name" value="DNA_topoisoIV"/>
    <property type="match status" value="1"/>
</dbReference>
<comment type="catalytic activity">
    <reaction evidence="1 9 10">
        <text>ATP-dependent breakage, passage and rejoining of double-stranded DNA.</text>
        <dbReference type="EC" id="5.6.2.2"/>
    </reaction>
</comment>
<feature type="coiled-coil region" evidence="11">
    <location>
        <begin position="438"/>
        <end position="486"/>
    </location>
</feature>
<evidence type="ECO:0000256" key="9">
    <source>
        <dbReference type="HAMAP-Rule" id="MF_01897"/>
    </source>
</evidence>
<dbReference type="eggNOG" id="COG0188">
    <property type="taxonomic scope" value="Bacteria"/>
</dbReference>
<dbReference type="GO" id="GO:0005524">
    <property type="term" value="F:ATP binding"/>
    <property type="evidence" value="ECO:0007669"/>
    <property type="project" value="UniProtKB-UniRule"/>
</dbReference>
<dbReference type="SMART" id="SM00434">
    <property type="entry name" value="TOP4c"/>
    <property type="match status" value="1"/>
</dbReference>
<dbReference type="InterPro" id="IPR013760">
    <property type="entry name" value="Topo_IIA-like_dom_sf"/>
</dbReference>
<reference evidence="15" key="2">
    <citation type="submission" date="2014-05" db="EMBL/GenBank/DDBJ databases">
        <title>Draft genome sequence of Virgibacillus massiliensis Vm-5.</title>
        <authorList>
            <person name="Khelaifia S."/>
            <person name="Croce O."/>
            <person name="Lagier J.C."/>
            <person name="Raoult D."/>
        </authorList>
    </citation>
    <scope>NUCLEOTIDE SEQUENCE [LARGE SCALE GENOMIC DNA]</scope>
    <source>
        <strain evidence="15">Vm-5</strain>
    </source>
</reference>
<name>A0A024Q7D7_9BACI</name>